<comment type="caution">
    <text evidence="1">The sequence shown here is derived from an EMBL/GenBank/DDBJ whole genome shotgun (WGS) entry which is preliminary data.</text>
</comment>
<organism evidence="1 2">
    <name type="scientific">Lentinula lateritia</name>
    <dbReference type="NCBI Taxonomy" id="40482"/>
    <lineage>
        <taxon>Eukaryota</taxon>
        <taxon>Fungi</taxon>
        <taxon>Dikarya</taxon>
        <taxon>Basidiomycota</taxon>
        <taxon>Agaricomycotina</taxon>
        <taxon>Agaricomycetes</taxon>
        <taxon>Agaricomycetidae</taxon>
        <taxon>Agaricales</taxon>
        <taxon>Marasmiineae</taxon>
        <taxon>Omphalotaceae</taxon>
        <taxon>Lentinula</taxon>
    </lineage>
</organism>
<evidence type="ECO:0000313" key="1">
    <source>
        <dbReference type="EMBL" id="KAJ4492272.1"/>
    </source>
</evidence>
<dbReference type="EMBL" id="JANVFT010000039">
    <property type="protein sequence ID" value="KAJ4492272.1"/>
    <property type="molecule type" value="Genomic_DNA"/>
</dbReference>
<keyword evidence="2" id="KW-1185">Reference proteome</keyword>
<proteinExistence type="predicted"/>
<name>A0ABQ8VF51_9AGAR</name>
<evidence type="ECO:0000313" key="2">
    <source>
        <dbReference type="Proteomes" id="UP001150217"/>
    </source>
</evidence>
<dbReference type="Proteomes" id="UP001150217">
    <property type="component" value="Unassembled WGS sequence"/>
</dbReference>
<sequence length="402" mass="45886">MPSHNLNHSGGVFIPTVDQFVGKTTSGEGASSYMDEVQRLTCRFKPQMEKFIKDEISLPLWEPTFDLPNLKVPQKHRQFIHDLKIPRARAPHDHLPDMLLHNLGRFQQDEQLKARIQGLFTTHPTHKIFVNTSGAGKTRAVLEHLCSNWGLYFSCHDDSHVGSKDVPSAMSNIRKTLNQSTLPHAPNLLVTPADIAAHSRNKDVYPSDVTEEDVLRSRIANFKKDVPKSDKFSQALEKNQQLAGSSLLVPLLARLLILQQYIATVQSVDGDLSQMDHKRRWLHLQLHPHLLSSNGQDDLFHQLGRDLDNYFKKENLDLSQKIDIIQSLSHEILQSVREALGLNPRKRKPIPLYVVIDECQFTVTDMENHYCSSQWTAKGGILREMARWWDEVLNRSADGRRS</sequence>
<protein>
    <submittedName>
        <fullName evidence="1">Uncharacterized protein</fullName>
    </submittedName>
</protein>
<gene>
    <name evidence="1" type="ORF">C8R41DRAFT_920038</name>
</gene>
<accession>A0ABQ8VF51</accession>
<reference evidence="1" key="1">
    <citation type="submission" date="2022-08" db="EMBL/GenBank/DDBJ databases">
        <title>A Global Phylogenomic Analysis of the Shiitake Genus Lentinula.</title>
        <authorList>
            <consortium name="DOE Joint Genome Institute"/>
            <person name="Sierra-Patev S."/>
            <person name="Min B."/>
            <person name="Naranjo-Ortiz M."/>
            <person name="Looney B."/>
            <person name="Konkel Z."/>
            <person name="Slot J.C."/>
            <person name="Sakamoto Y."/>
            <person name="Steenwyk J.L."/>
            <person name="Rokas A."/>
            <person name="Carro J."/>
            <person name="Camarero S."/>
            <person name="Ferreira P."/>
            <person name="Molpeceres G."/>
            <person name="Ruiz-Duenas F.J."/>
            <person name="Serrano A."/>
            <person name="Henrissat B."/>
            <person name="Drula E."/>
            <person name="Hughes K.W."/>
            <person name="Mata J.L."/>
            <person name="Ishikawa N.K."/>
            <person name="Vargas-Isla R."/>
            <person name="Ushijima S."/>
            <person name="Smith C.A."/>
            <person name="Ahrendt S."/>
            <person name="Andreopoulos W."/>
            <person name="He G."/>
            <person name="Labutti K."/>
            <person name="Lipzen A."/>
            <person name="Ng V."/>
            <person name="Riley R."/>
            <person name="Sandor L."/>
            <person name="Barry K."/>
            <person name="Martinez A.T."/>
            <person name="Xiao Y."/>
            <person name="Gibbons J.G."/>
            <person name="Terashima K."/>
            <person name="Grigoriev I.V."/>
            <person name="Hibbett D.S."/>
        </authorList>
    </citation>
    <scope>NUCLEOTIDE SEQUENCE</scope>
    <source>
        <strain evidence="1">RHP3577 ss4</strain>
    </source>
</reference>